<evidence type="ECO:0000256" key="6">
    <source>
        <dbReference type="ARBA" id="ARBA00022806"/>
    </source>
</evidence>
<evidence type="ECO:0000259" key="10">
    <source>
        <dbReference type="PROSITE" id="PS51643"/>
    </source>
</evidence>
<dbReference type="SUPFAM" id="SSF52540">
    <property type="entry name" value="P-loop containing nucleoside triphosphate hydrolases"/>
    <property type="match status" value="1"/>
</dbReference>
<dbReference type="InterPro" id="IPR054712">
    <property type="entry name" value="Cas3-like_dom"/>
</dbReference>
<evidence type="ECO:0000256" key="7">
    <source>
        <dbReference type="ARBA" id="ARBA00022840"/>
    </source>
</evidence>
<dbReference type="Pfam" id="PF22590">
    <property type="entry name" value="Cas3-like_C_2"/>
    <property type="match status" value="1"/>
</dbReference>
<evidence type="ECO:0000256" key="5">
    <source>
        <dbReference type="ARBA" id="ARBA00022801"/>
    </source>
</evidence>
<keyword evidence="3" id="KW-0479">Metal-binding</keyword>
<evidence type="ECO:0000256" key="8">
    <source>
        <dbReference type="ARBA" id="ARBA00023118"/>
    </source>
</evidence>
<keyword evidence="11" id="KW-0540">Nuclease</keyword>
<dbReference type="Proteomes" id="UP000199053">
    <property type="component" value="Unassembled WGS sequence"/>
</dbReference>
<gene>
    <name evidence="11" type="ORF">SAMN05660337_3247</name>
</gene>
<evidence type="ECO:0000256" key="3">
    <source>
        <dbReference type="ARBA" id="ARBA00022723"/>
    </source>
</evidence>
<organism evidence="11 12">
    <name type="scientific">Maridesulfovibrio ferrireducens</name>
    <dbReference type="NCBI Taxonomy" id="246191"/>
    <lineage>
        <taxon>Bacteria</taxon>
        <taxon>Pseudomonadati</taxon>
        <taxon>Thermodesulfobacteriota</taxon>
        <taxon>Desulfovibrionia</taxon>
        <taxon>Desulfovibrionales</taxon>
        <taxon>Desulfovibrionaceae</taxon>
        <taxon>Maridesulfovibrio</taxon>
    </lineage>
</organism>
<sequence>MSGEIYANSQKQLLSHHLFAVGYVAAQLIETFIGADEKLKLSAFLAGCLHDLGKVDPQFQTWLNTQIGTSANKNDSLPEDGFHIVDEEKFSFEKHPRHNEISLWIINFLNLSKVLSNKKQNEFIEHAVYWHHAKPIRKEEYTTLGHIHKKIKSAYKDKGMTEILKYACMQLEQIKKTDEKYAENPHIDWSCIHGIFDTEIAYEFKKINLPEYKQYDLEDDLDEYVDQVLLNSKANIVRACVISADRTVSALTADQLESYINNGKLFELAANFLKTNGELGKHISTCLTRFEEDYPDSDRNRRQTKAAKDLLEIGEVAVLNGPAGCGKTKIALEWAKLGKAKKIIWVCPRVQVCEGLYQDLTSEEYLPKAKIEMLTGEFKYTNNNGKSVATKEGEEFSGDIILTTIDQVINNITTHTKVTALIDFMASHVVFDEYHEYVPMAGFNLLFSELIQSKKLMGANANTLLVSATPNPYFVENILDLDSEDFIAFESSNGSQYQLKFKDFDEKLKDESNPLFSLQPKNSIVISNTATVAQQAFIEHQDDENGLLFHGKFKVSDKQMLFEEVYQSFKHSGNRQYSILRSGPIVQASLNITCDHMVTEFTTAENWLQRLGRLDRFGENTSVNIFLTATPSEIITSKGKVKSNCAHFLNTLNSYYSAYAWFDYLQSKLTDKTYTIGQIYHLYQDFYQSQKGKQAVEQDLIAALKNSVKTIKAKVHDPVRFIKNKKASDRKKIKKSSLRGDSRFVQMAILNIKNKENTEFANDYAMTWQHSDVDFSNCYTESLDTIRNTGLLGYMAKKHGRVDKNSPANKIPASKMNLRKQILENAAVDPESPIFLSYTPKDLSEKLGEKIPEENATYYVIGSNQVIGSMPLAKINNNNL</sequence>
<keyword evidence="11" id="KW-0255">Endonuclease</keyword>
<dbReference type="EMBL" id="FNGA01000005">
    <property type="protein sequence ID" value="SDL54325.1"/>
    <property type="molecule type" value="Genomic_DNA"/>
</dbReference>
<keyword evidence="8" id="KW-0051">Antiviral defense</keyword>
<dbReference type="Pfam" id="PF18019">
    <property type="entry name" value="Cas3_HD"/>
    <property type="match status" value="1"/>
</dbReference>
<dbReference type="GO" id="GO:0046872">
    <property type="term" value="F:metal ion binding"/>
    <property type="evidence" value="ECO:0007669"/>
    <property type="project" value="UniProtKB-KW"/>
</dbReference>
<dbReference type="STRING" id="246191.SAMN05660337_3247"/>
<proteinExistence type="inferred from homology"/>
<keyword evidence="6 11" id="KW-0347">Helicase</keyword>
<dbReference type="PROSITE" id="PS51643">
    <property type="entry name" value="HD_CAS3"/>
    <property type="match status" value="1"/>
</dbReference>
<evidence type="ECO:0000256" key="2">
    <source>
        <dbReference type="ARBA" id="ARBA00009046"/>
    </source>
</evidence>
<dbReference type="Gene3D" id="1.10.3210.30">
    <property type="match status" value="1"/>
</dbReference>
<keyword evidence="7" id="KW-0067">ATP-binding</keyword>
<dbReference type="InterPro" id="IPR014001">
    <property type="entry name" value="Helicase_ATP-bd"/>
</dbReference>
<dbReference type="NCBIfam" id="TIGR01596">
    <property type="entry name" value="cas3_HD"/>
    <property type="match status" value="1"/>
</dbReference>
<evidence type="ECO:0000256" key="1">
    <source>
        <dbReference type="ARBA" id="ARBA00006847"/>
    </source>
</evidence>
<dbReference type="RefSeq" id="WP_092162959.1">
    <property type="nucleotide sequence ID" value="NZ_FNGA01000005.1"/>
</dbReference>
<protein>
    <submittedName>
        <fullName evidence="11">CRISPR-associated endonuclease/helicase Cas3</fullName>
    </submittedName>
</protein>
<dbReference type="GO" id="GO:0004519">
    <property type="term" value="F:endonuclease activity"/>
    <property type="evidence" value="ECO:0007669"/>
    <property type="project" value="UniProtKB-KW"/>
</dbReference>
<feature type="domain" description="HD Cas3-type" evidence="10">
    <location>
        <begin position="7"/>
        <end position="247"/>
    </location>
</feature>
<dbReference type="GO" id="GO:0003676">
    <property type="term" value="F:nucleic acid binding"/>
    <property type="evidence" value="ECO:0007669"/>
    <property type="project" value="InterPro"/>
</dbReference>
<dbReference type="InterPro" id="IPR011545">
    <property type="entry name" value="DEAD/DEAH_box_helicase_dom"/>
</dbReference>
<dbReference type="GO" id="GO:0004386">
    <property type="term" value="F:helicase activity"/>
    <property type="evidence" value="ECO:0007669"/>
    <property type="project" value="UniProtKB-KW"/>
</dbReference>
<name>A0A1G9KYA8_9BACT</name>
<dbReference type="PROSITE" id="PS51192">
    <property type="entry name" value="HELICASE_ATP_BIND_1"/>
    <property type="match status" value="1"/>
</dbReference>
<reference evidence="12" key="1">
    <citation type="submission" date="2016-10" db="EMBL/GenBank/DDBJ databases">
        <authorList>
            <person name="Varghese N."/>
            <person name="Submissions S."/>
        </authorList>
    </citation>
    <scope>NUCLEOTIDE SEQUENCE [LARGE SCALE GENOMIC DNA]</scope>
    <source>
        <strain evidence="12">DSM 16995</strain>
    </source>
</reference>
<dbReference type="InterPro" id="IPR027417">
    <property type="entry name" value="P-loop_NTPase"/>
</dbReference>
<evidence type="ECO:0000313" key="12">
    <source>
        <dbReference type="Proteomes" id="UP000199053"/>
    </source>
</evidence>
<keyword evidence="4" id="KW-0547">Nucleotide-binding</keyword>
<dbReference type="Pfam" id="PF00270">
    <property type="entry name" value="DEAD"/>
    <property type="match status" value="1"/>
</dbReference>
<dbReference type="GO" id="GO:0051607">
    <property type="term" value="P:defense response to virus"/>
    <property type="evidence" value="ECO:0007669"/>
    <property type="project" value="UniProtKB-KW"/>
</dbReference>
<keyword evidence="12" id="KW-1185">Reference proteome</keyword>
<dbReference type="InterPro" id="IPR038257">
    <property type="entry name" value="CRISPR-assoc_Cas3_HD_sf"/>
</dbReference>
<evidence type="ECO:0000313" key="11">
    <source>
        <dbReference type="EMBL" id="SDL54325.1"/>
    </source>
</evidence>
<dbReference type="InterPro" id="IPR006483">
    <property type="entry name" value="CRISPR-assoc_Cas3_HD"/>
</dbReference>
<accession>A0A1G9KYA8</accession>
<dbReference type="Gene3D" id="3.40.50.300">
    <property type="entry name" value="P-loop containing nucleotide triphosphate hydrolases"/>
    <property type="match status" value="1"/>
</dbReference>
<dbReference type="CDD" id="cd09641">
    <property type="entry name" value="Cas3''_I"/>
    <property type="match status" value="1"/>
</dbReference>
<dbReference type="AlphaFoldDB" id="A0A1G9KYA8"/>
<dbReference type="OrthoDB" id="9810236at2"/>
<keyword evidence="5" id="KW-0378">Hydrolase</keyword>
<comment type="similarity">
    <text evidence="2">In the central section; belongs to the CRISPR-associated helicase Cas3 family.</text>
</comment>
<dbReference type="GO" id="GO:0016787">
    <property type="term" value="F:hydrolase activity"/>
    <property type="evidence" value="ECO:0007669"/>
    <property type="project" value="UniProtKB-KW"/>
</dbReference>
<comment type="similarity">
    <text evidence="1">In the N-terminal section; belongs to the CRISPR-associated nuclease Cas3-HD family.</text>
</comment>
<evidence type="ECO:0000256" key="4">
    <source>
        <dbReference type="ARBA" id="ARBA00022741"/>
    </source>
</evidence>
<evidence type="ECO:0000259" key="9">
    <source>
        <dbReference type="PROSITE" id="PS51192"/>
    </source>
</evidence>
<dbReference type="GO" id="GO:0005524">
    <property type="term" value="F:ATP binding"/>
    <property type="evidence" value="ECO:0007669"/>
    <property type="project" value="UniProtKB-KW"/>
</dbReference>
<dbReference type="SMART" id="SM00487">
    <property type="entry name" value="DEXDc"/>
    <property type="match status" value="1"/>
</dbReference>
<feature type="domain" description="Helicase ATP-binding" evidence="9">
    <location>
        <begin position="308"/>
        <end position="488"/>
    </location>
</feature>